<evidence type="ECO:0000313" key="21">
    <source>
        <dbReference type="Proteomes" id="UP000886860"/>
    </source>
</evidence>
<dbReference type="GO" id="GO:0008818">
    <property type="term" value="F:cobalamin 5'-phosphate synthase activity"/>
    <property type="evidence" value="ECO:0007669"/>
    <property type="project" value="UniProtKB-UniRule"/>
</dbReference>
<feature type="transmembrane region" description="Helical" evidence="19">
    <location>
        <begin position="144"/>
        <end position="168"/>
    </location>
</feature>
<evidence type="ECO:0000256" key="6">
    <source>
        <dbReference type="ARBA" id="ARBA00015850"/>
    </source>
</evidence>
<reference evidence="20" key="2">
    <citation type="journal article" date="2021" name="PeerJ">
        <title>Extensive microbial diversity within the chicken gut microbiome revealed by metagenomics and culture.</title>
        <authorList>
            <person name="Gilroy R."/>
            <person name="Ravi A."/>
            <person name="Getino M."/>
            <person name="Pursley I."/>
            <person name="Horton D.L."/>
            <person name="Alikhan N.F."/>
            <person name="Baker D."/>
            <person name="Gharbi K."/>
            <person name="Hall N."/>
            <person name="Watson M."/>
            <person name="Adriaenssens E.M."/>
            <person name="Foster-Nyarko E."/>
            <person name="Jarju S."/>
            <person name="Secka A."/>
            <person name="Antonio M."/>
            <person name="Oren A."/>
            <person name="Chaudhuri R.R."/>
            <person name="La Ragione R."/>
            <person name="Hildebrand F."/>
            <person name="Pallen M.J."/>
        </authorList>
    </citation>
    <scope>NUCLEOTIDE SEQUENCE</scope>
    <source>
        <strain evidence="20">CHK123-3438</strain>
    </source>
</reference>
<evidence type="ECO:0000256" key="3">
    <source>
        <dbReference type="ARBA" id="ARBA00004663"/>
    </source>
</evidence>
<dbReference type="PANTHER" id="PTHR34148">
    <property type="entry name" value="ADENOSYLCOBINAMIDE-GDP RIBAZOLETRANSFERASE"/>
    <property type="match status" value="1"/>
</dbReference>
<dbReference type="PANTHER" id="PTHR34148:SF1">
    <property type="entry name" value="ADENOSYLCOBINAMIDE-GDP RIBAZOLETRANSFERASE"/>
    <property type="match status" value="1"/>
</dbReference>
<name>A0A9D1GM20_9FIRM</name>
<feature type="transmembrane region" description="Helical" evidence="19">
    <location>
        <begin position="31"/>
        <end position="51"/>
    </location>
</feature>
<keyword evidence="10 19" id="KW-0812">Transmembrane</keyword>
<evidence type="ECO:0000256" key="10">
    <source>
        <dbReference type="ARBA" id="ARBA00022692"/>
    </source>
</evidence>
<dbReference type="GO" id="GO:0009236">
    <property type="term" value="P:cobalamin biosynthetic process"/>
    <property type="evidence" value="ECO:0007669"/>
    <property type="project" value="UniProtKB-UniRule"/>
</dbReference>
<sequence>MNGFYGLLIAVSMYSKIPVPRVEWTGPRLRYVMCWFPMVGVICGLVLWLWFSLAWHLEIHPVCAGMAGSCIPLFISGGIHMDGFLDTVDARSSYGDREKKLEILKDPHTGAFAIIGAVVYMVFYCACMIQLFYDGMEPGGRRMAAAFCLVFALERAFSGLSVAIFPCAKSSGLARTFSDGAQKKTVVWVLAVWIFVLVMGMGAISGFLAAALTLITGGVIFLYYRHVSEKEFGGITGDLAGWFLQLFEAAVLAALTAGARYLLL</sequence>
<keyword evidence="13 19" id="KW-0472">Membrane</keyword>
<gene>
    <name evidence="19" type="primary">cobS</name>
    <name evidence="20" type="ORF">IAB60_12970</name>
</gene>
<evidence type="ECO:0000313" key="20">
    <source>
        <dbReference type="EMBL" id="HIT42982.1"/>
    </source>
</evidence>
<keyword evidence="11 19" id="KW-0460">Magnesium</keyword>
<evidence type="ECO:0000256" key="7">
    <source>
        <dbReference type="ARBA" id="ARBA00022475"/>
    </source>
</evidence>
<dbReference type="HAMAP" id="MF_00719">
    <property type="entry name" value="CobS"/>
    <property type="match status" value="1"/>
</dbReference>
<evidence type="ECO:0000256" key="18">
    <source>
        <dbReference type="ARBA" id="ARBA00049504"/>
    </source>
</evidence>
<dbReference type="Proteomes" id="UP000886860">
    <property type="component" value="Unassembled WGS sequence"/>
</dbReference>
<evidence type="ECO:0000256" key="12">
    <source>
        <dbReference type="ARBA" id="ARBA00022989"/>
    </source>
</evidence>
<keyword evidence="12 19" id="KW-1133">Transmembrane helix</keyword>
<keyword evidence="7 19" id="KW-1003">Cell membrane</keyword>
<feature type="transmembrane region" description="Helical" evidence="19">
    <location>
        <begin position="189"/>
        <end position="222"/>
    </location>
</feature>
<comment type="catalytic activity">
    <reaction evidence="18 19">
        <text>alpha-ribazole 5'-phosphate + adenosylcob(III)inamide-GDP = adenosylcob(III)alamin 5'-phosphate + GMP + H(+)</text>
        <dbReference type="Rhea" id="RHEA:23560"/>
        <dbReference type="ChEBI" id="CHEBI:15378"/>
        <dbReference type="ChEBI" id="CHEBI:57918"/>
        <dbReference type="ChEBI" id="CHEBI:58115"/>
        <dbReference type="ChEBI" id="CHEBI:60487"/>
        <dbReference type="ChEBI" id="CHEBI:60493"/>
        <dbReference type="EC" id="2.7.8.26"/>
    </reaction>
</comment>
<evidence type="ECO:0000256" key="5">
    <source>
        <dbReference type="ARBA" id="ARBA00013200"/>
    </source>
</evidence>
<dbReference type="EC" id="2.7.8.26" evidence="5 19"/>
<comment type="pathway">
    <text evidence="3 19">Cofactor biosynthesis; adenosylcobalamin biosynthesis; adenosylcobalamin from cob(II)yrinate a,c-diamide: step 7/7.</text>
</comment>
<feature type="transmembrane region" description="Helical" evidence="19">
    <location>
        <begin position="57"/>
        <end position="75"/>
    </location>
</feature>
<protein>
    <recommendedName>
        <fullName evidence="6 19">Adenosylcobinamide-GDP ribazoletransferase</fullName>
        <ecNumber evidence="5 19">2.7.8.26</ecNumber>
    </recommendedName>
    <alternativeName>
        <fullName evidence="16 19">Cobalamin synthase</fullName>
    </alternativeName>
    <alternativeName>
        <fullName evidence="15 19">Cobalamin-5'-phosphate synthase</fullName>
    </alternativeName>
</protein>
<proteinExistence type="inferred from homology"/>
<evidence type="ECO:0000256" key="16">
    <source>
        <dbReference type="ARBA" id="ARBA00032853"/>
    </source>
</evidence>
<feature type="transmembrane region" description="Helical" evidence="19">
    <location>
        <begin position="109"/>
        <end position="132"/>
    </location>
</feature>
<reference evidence="20" key="1">
    <citation type="submission" date="2020-10" db="EMBL/GenBank/DDBJ databases">
        <authorList>
            <person name="Gilroy R."/>
        </authorList>
    </citation>
    <scope>NUCLEOTIDE SEQUENCE</scope>
    <source>
        <strain evidence="20">CHK123-3438</strain>
    </source>
</reference>
<dbReference type="AlphaFoldDB" id="A0A9D1GM20"/>
<evidence type="ECO:0000256" key="9">
    <source>
        <dbReference type="ARBA" id="ARBA00022679"/>
    </source>
</evidence>
<feature type="transmembrane region" description="Helical" evidence="19">
    <location>
        <begin position="242"/>
        <end position="263"/>
    </location>
</feature>
<comment type="cofactor">
    <cofactor evidence="1 19">
        <name>Mg(2+)</name>
        <dbReference type="ChEBI" id="CHEBI:18420"/>
    </cofactor>
</comment>
<dbReference type="GO" id="GO:0051073">
    <property type="term" value="F:adenosylcobinamide-GDP ribazoletransferase activity"/>
    <property type="evidence" value="ECO:0007669"/>
    <property type="project" value="UniProtKB-UniRule"/>
</dbReference>
<dbReference type="InterPro" id="IPR003805">
    <property type="entry name" value="CobS"/>
</dbReference>
<comment type="similarity">
    <text evidence="4 19">Belongs to the CobS family.</text>
</comment>
<evidence type="ECO:0000256" key="15">
    <source>
        <dbReference type="ARBA" id="ARBA00032605"/>
    </source>
</evidence>
<evidence type="ECO:0000256" key="8">
    <source>
        <dbReference type="ARBA" id="ARBA00022573"/>
    </source>
</evidence>
<evidence type="ECO:0000256" key="13">
    <source>
        <dbReference type="ARBA" id="ARBA00023136"/>
    </source>
</evidence>
<accession>A0A9D1GM20</accession>
<comment type="function">
    <text evidence="14 19">Joins adenosylcobinamide-GDP and alpha-ribazole to generate adenosylcobalamin (Ado-cobalamin). Also synthesizes adenosylcobalamin 5'-phosphate from adenosylcobinamide-GDP and alpha-ribazole 5'-phosphate.</text>
</comment>
<evidence type="ECO:0000256" key="11">
    <source>
        <dbReference type="ARBA" id="ARBA00022842"/>
    </source>
</evidence>
<comment type="subcellular location">
    <subcellularLocation>
        <location evidence="2 19">Cell membrane</location>
        <topology evidence="2 19">Multi-pass membrane protein</topology>
    </subcellularLocation>
</comment>
<organism evidence="20 21">
    <name type="scientific">Candidatus Caccovicinus merdipullorum</name>
    <dbReference type="NCBI Taxonomy" id="2840724"/>
    <lineage>
        <taxon>Bacteria</taxon>
        <taxon>Bacillati</taxon>
        <taxon>Bacillota</taxon>
        <taxon>Clostridia</taxon>
        <taxon>Eubacteriales</taxon>
        <taxon>Candidatus Caccovicinus</taxon>
    </lineage>
</organism>
<keyword evidence="9 19" id="KW-0808">Transferase</keyword>
<comment type="catalytic activity">
    <reaction evidence="17 19">
        <text>alpha-ribazole + adenosylcob(III)inamide-GDP = adenosylcob(III)alamin + GMP + H(+)</text>
        <dbReference type="Rhea" id="RHEA:16049"/>
        <dbReference type="ChEBI" id="CHEBI:10329"/>
        <dbReference type="ChEBI" id="CHEBI:15378"/>
        <dbReference type="ChEBI" id="CHEBI:18408"/>
        <dbReference type="ChEBI" id="CHEBI:58115"/>
        <dbReference type="ChEBI" id="CHEBI:60487"/>
        <dbReference type="EC" id="2.7.8.26"/>
    </reaction>
</comment>
<comment type="caution">
    <text evidence="20">The sequence shown here is derived from an EMBL/GenBank/DDBJ whole genome shotgun (WGS) entry which is preliminary data.</text>
</comment>
<evidence type="ECO:0000256" key="2">
    <source>
        <dbReference type="ARBA" id="ARBA00004651"/>
    </source>
</evidence>
<evidence type="ECO:0000256" key="19">
    <source>
        <dbReference type="HAMAP-Rule" id="MF_00719"/>
    </source>
</evidence>
<dbReference type="GO" id="GO:0005886">
    <property type="term" value="C:plasma membrane"/>
    <property type="evidence" value="ECO:0007669"/>
    <property type="project" value="UniProtKB-SubCell"/>
</dbReference>
<evidence type="ECO:0000256" key="14">
    <source>
        <dbReference type="ARBA" id="ARBA00025228"/>
    </source>
</evidence>
<evidence type="ECO:0000256" key="1">
    <source>
        <dbReference type="ARBA" id="ARBA00001946"/>
    </source>
</evidence>
<evidence type="ECO:0000256" key="17">
    <source>
        <dbReference type="ARBA" id="ARBA00048623"/>
    </source>
</evidence>
<evidence type="ECO:0000256" key="4">
    <source>
        <dbReference type="ARBA" id="ARBA00010561"/>
    </source>
</evidence>
<dbReference type="EMBL" id="DVKS01000216">
    <property type="protein sequence ID" value="HIT42982.1"/>
    <property type="molecule type" value="Genomic_DNA"/>
</dbReference>
<dbReference type="Pfam" id="PF02654">
    <property type="entry name" value="CobS"/>
    <property type="match status" value="1"/>
</dbReference>
<keyword evidence="8 19" id="KW-0169">Cobalamin biosynthesis</keyword>